<gene>
    <name evidence="2" type="ORF">THTE_0515</name>
</gene>
<reference evidence="2 3" key="1">
    <citation type="journal article" name="Front. Microbiol.">
        <title>Sugar Metabolism of the First Thermophilic Planctomycete Thermogutta terrifontis: Comparative Genomic and Transcriptomic Approaches.</title>
        <authorList>
            <person name="Elcheninov A.G."/>
            <person name="Menzel P."/>
            <person name="Gudbergsdottir S.R."/>
            <person name="Slesarev A.I."/>
            <person name="Kadnikov V.V."/>
            <person name="Krogh A."/>
            <person name="Bonch-Osmolovskaya E.A."/>
            <person name="Peng X."/>
            <person name="Kublanov I.V."/>
        </authorList>
    </citation>
    <scope>NUCLEOTIDE SEQUENCE [LARGE SCALE GENOMIC DNA]</scope>
    <source>
        <strain evidence="2 3">R1</strain>
    </source>
</reference>
<dbReference type="Gene3D" id="1.50.10.20">
    <property type="match status" value="2"/>
</dbReference>
<dbReference type="KEGG" id="ttf:THTE_0515"/>
<organism evidence="2 3">
    <name type="scientific">Thermogutta terrifontis</name>
    <dbReference type="NCBI Taxonomy" id="1331910"/>
    <lineage>
        <taxon>Bacteria</taxon>
        <taxon>Pseudomonadati</taxon>
        <taxon>Planctomycetota</taxon>
        <taxon>Planctomycetia</taxon>
        <taxon>Pirellulales</taxon>
        <taxon>Thermoguttaceae</taxon>
        <taxon>Thermogutta</taxon>
    </lineage>
</organism>
<dbReference type="Proteomes" id="UP000215086">
    <property type="component" value="Chromosome"/>
</dbReference>
<name>A0A286RAZ5_9BACT</name>
<dbReference type="InterPro" id="IPR008930">
    <property type="entry name" value="Terpenoid_cyclase/PrenylTrfase"/>
</dbReference>
<keyword evidence="3" id="KW-1185">Reference proteome</keyword>
<evidence type="ECO:0008006" key="4">
    <source>
        <dbReference type="Google" id="ProtNLM"/>
    </source>
</evidence>
<dbReference type="SUPFAM" id="SSF48239">
    <property type="entry name" value="Terpenoid cyclases/Protein prenyltransferases"/>
    <property type="match status" value="2"/>
</dbReference>
<evidence type="ECO:0000313" key="2">
    <source>
        <dbReference type="EMBL" id="ASV73117.1"/>
    </source>
</evidence>
<feature type="compositionally biased region" description="Pro residues" evidence="1">
    <location>
        <begin position="31"/>
        <end position="51"/>
    </location>
</feature>
<dbReference type="CDD" id="cd00688">
    <property type="entry name" value="ISOPREN_C2_like"/>
    <property type="match status" value="1"/>
</dbReference>
<protein>
    <recommendedName>
        <fullName evidence="4">Squalene cyclase C-terminal domain-containing protein</fullName>
    </recommendedName>
</protein>
<accession>A0A286RAZ5</accession>
<sequence>MRWRLFVLMALLVGGGLPAFNCRPLFAETPQTPPGPPPLATEGPKPPPTAPPSREEIDRAIRRGVDFLLLRQNRDGSWGSPHNTKGLNIYAPVPGAHQAFRAAVTSLCVAALIDVQDPRSEVQEAIDRGEAWLIANLPKVRRATPDAIYNNWAHAYSLQALTRLIRRHEGDPAKQAVLREVMDTQFDRLLRYECVDGGWAYYDFDYGTQKPGGSTISFVTATVLVAFHEAQQVGLKVPEKLIDRAKASILRQRKPDYSYCYGEYLKMRPLHPVNMPAGSLGRSQACNLAMRLWGDTTVTDEVLRTWLDRFFARDGWLDLGRKRPIPHESFFAIAGYFFYYGHYYASLCIGQLPESERPEFYGRLAAILLPLQEKDGSWWDFPFYDYHQQYGTAFALLSLVPCRASAPSKPARPPEEKAVAQSHPPLR</sequence>
<dbReference type="RefSeq" id="WP_095413818.1">
    <property type="nucleotide sequence ID" value="NZ_CP018477.1"/>
</dbReference>
<dbReference type="AlphaFoldDB" id="A0A286RAZ5"/>
<feature type="region of interest" description="Disordered" evidence="1">
    <location>
        <begin position="28"/>
        <end position="55"/>
    </location>
</feature>
<dbReference type="OrthoDB" id="244237at2"/>
<evidence type="ECO:0000256" key="1">
    <source>
        <dbReference type="SAM" id="MobiDB-lite"/>
    </source>
</evidence>
<evidence type="ECO:0000313" key="3">
    <source>
        <dbReference type="Proteomes" id="UP000215086"/>
    </source>
</evidence>
<feature type="region of interest" description="Disordered" evidence="1">
    <location>
        <begin position="405"/>
        <end position="427"/>
    </location>
</feature>
<proteinExistence type="predicted"/>
<dbReference type="EMBL" id="CP018477">
    <property type="protein sequence ID" value="ASV73117.1"/>
    <property type="molecule type" value="Genomic_DNA"/>
</dbReference>